<keyword evidence="3" id="KW-1185">Reference proteome</keyword>
<evidence type="ECO:0000313" key="3">
    <source>
        <dbReference type="Proteomes" id="UP000215335"/>
    </source>
</evidence>
<evidence type="ECO:0000313" key="2">
    <source>
        <dbReference type="EMBL" id="OXU19486.1"/>
    </source>
</evidence>
<feature type="transmembrane region" description="Helical" evidence="1">
    <location>
        <begin position="27"/>
        <end position="48"/>
    </location>
</feature>
<gene>
    <name evidence="2" type="ORF">TSAR_016992</name>
</gene>
<protein>
    <submittedName>
        <fullName evidence="2">Uncharacterized protein</fullName>
    </submittedName>
</protein>
<dbReference type="AlphaFoldDB" id="A0A232EMA8"/>
<sequence>MYRAPKIRASASTSVSALLARKPERKVYVLILCVADADWATAIFLIFISQLPVSTPRH</sequence>
<organism evidence="2 3">
    <name type="scientific">Trichomalopsis sarcophagae</name>
    <dbReference type="NCBI Taxonomy" id="543379"/>
    <lineage>
        <taxon>Eukaryota</taxon>
        <taxon>Metazoa</taxon>
        <taxon>Ecdysozoa</taxon>
        <taxon>Arthropoda</taxon>
        <taxon>Hexapoda</taxon>
        <taxon>Insecta</taxon>
        <taxon>Pterygota</taxon>
        <taxon>Neoptera</taxon>
        <taxon>Endopterygota</taxon>
        <taxon>Hymenoptera</taxon>
        <taxon>Apocrita</taxon>
        <taxon>Proctotrupomorpha</taxon>
        <taxon>Chalcidoidea</taxon>
        <taxon>Pteromalidae</taxon>
        <taxon>Pteromalinae</taxon>
        <taxon>Trichomalopsis</taxon>
    </lineage>
</organism>
<dbReference type="Proteomes" id="UP000215335">
    <property type="component" value="Unassembled WGS sequence"/>
</dbReference>
<keyword evidence="1" id="KW-0812">Transmembrane</keyword>
<keyword evidence="1" id="KW-0472">Membrane</keyword>
<name>A0A232EMA8_9HYME</name>
<accession>A0A232EMA8</accession>
<dbReference type="EMBL" id="NNAY01003395">
    <property type="protein sequence ID" value="OXU19486.1"/>
    <property type="molecule type" value="Genomic_DNA"/>
</dbReference>
<proteinExistence type="predicted"/>
<evidence type="ECO:0000256" key="1">
    <source>
        <dbReference type="SAM" id="Phobius"/>
    </source>
</evidence>
<keyword evidence="1" id="KW-1133">Transmembrane helix</keyword>
<reference evidence="2 3" key="1">
    <citation type="journal article" date="2017" name="Curr. Biol.">
        <title>The Evolution of Venom by Co-option of Single-Copy Genes.</title>
        <authorList>
            <person name="Martinson E.O."/>
            <person name="Mrinalini"/>
            <person name="Kelkar Y.D."/>
            <person name="Chang C.H."/>
            <person name="Werren J.H."/>
        </authorList>
    </citation>
    <scope>NUCLEOTIDE SEQUENCE [LARGE SCALE GENOMIC DNA]</scope>
    <source>
        <strain evidence="2 3">Alberta</strain>
        <tissue evidence="2">Whole body</tissue>
    </source>
</reference>
<comment type="caution">
    <text evidence="2">The sequence shown here is derived from an EMBL/GenBank/DDBJ whole genome shotgun (WGS) entry which is preliminary data.</text>
</comment>